<feature type="domain" description="VWFA" evidence="11">
    <location>
        <begin position="320"/>
        <end position="497"/>
    </location>
</feature>
<keyword evidence="3" id="KW-0272">Extracellular matrix</keyword>
<dbReference type="Gene3D" id="3.40.50.410">
    <property type="entry name" value="von Willebrand factor, type A domain"/>
    <property type="match status" value="3"/>
</dbReference>
<dbReference type="InterPro" id="IPR050525">
    <property type="entry name" value="ECM_Assembly_Org"/>
</dbReference>
<evidence type="ECO:0000256" key="5">
    <source>
        <dbReference type="ARBA" id="ARBA00022737"/>
    </source>
</evidence>
<keyword evidence="7 12" id="KW-0176">Collagen</keyword>
<dbReference type="GO" id="GO:0005581">
    <property type="term" value="C:collagen trimer"/>
    <property type="evidence" value="ECO:0007669"/>
    <property type="project" value="UniProtKB-KW"/>
</dbReference>
<feature type="region of interest" description="Disordered" evidence="10">
    <location>
        <begin position="504"/>
        <end position="523"/>
    </location>
</feature>
<protein>
    <submittedName>
        <fullName evidence="12">Collagen alpha-4(VI) chain</fullName>
    </submittedName>
</protein>
<evidence type="ECO:0000256" key="1">
    <source>
        <dbReference type="ARBA" id="ARBA00004498"/>
    </source>
</evidence>
<dbReference type="Proteomes" id="UP001249851">
    <property type="component" value="Unassembled WGS sequence"/>
</dbReference>
<reference evidence="12" key="1">
    <citation type="journal article" date="2023" name="G3 (Bethesda)">
        <title>Whole genome assembly and annotation of the endangered Caribbean coral Acropora cervicornis.</title>
        <authorList>
            <person name="Selwyn J.D."/>
            <person name="Vollmer S.V."/>
        </authorList>
    </citation>
    <scope>NUCLEOTIDE SEQUENCE</scope>
    <source>
        <strain evidence="12">K2</strain>
    </source>
</reference>
<evidence type="ECO:0000256" key="7">
    <source>
        <dbReference type="ARBA" id="ARBA00023119"/>
    </source>
</evidence>
<keyword evidence="8" id="KW-0379">Hydroxylation</keyword>
<dbReference type="EMBL" id="JARQWQ010000001">
    <property type="protein sequence ID" value="KAK2574420.1"/>
    <property type="molecule type" value="Genomic_DNA"/>
</dbReference>
<keyword evidence="5" id="KW-0677">Repeat</keyword>
<dbReference type="SMART" id="SM00327">
    <property type="entry name" value="VWA"/>
    <property type="match status" value="3"/>
</dbReference>
<dbReference type="PANTHER" id="PTHR24020">
    <property type="entry name" value="COLLAGEN ALPHA"/>
    <property type="match status" value="1"/>
</dbReference>
<dbReference type="GO" id="GO:0007155">
    <property type="term" value="P:cell adhesion"/>
    <property type="evidence" value="ECO:0007669"/>
    <property type="project" value="UniProtKB-KW"/>
</dbReference>
<keyword evidence="2" id="KW-0964">Secreted</keyword>
<evidence type="ECO:0000256" key="4">
    <source>
        <dbReference type="ARBA" id="ARBA00022729"/>
    </source>
</evidence>
<dbReference type="SUPFAM" id="SSF53300">
    <property type="entry name" value="vWA-like"/>
    <property type="match status" value="3"/>
</dbReference>
<evidence type="ECO:0000256" key="10">
    <source>
        <dbReference type="SAM" id="MobiDB-lite"/>
    </source>
</evidence>
<dbReference type="FunFam" id="3.40.50.410:FF:000003">
    <property type="entry name" value="Collagen type VI alpha 3 chain"/>
    <property type="match status" value="1"/>
</dbReference>
<dbReference type="InterPro" id="IPR013320">
    <property type="entry name" value="ConA-like_dom_sf"/>
</dbReference>
<dbReference type="PANTHER" id="PTHR24020:SF20">
    <property type="entry name" value="PH DOMAIN-CONTAINING PROTEIN"/>
    <property type="match status" value="1"/>
</dbReference>
<evidence type="ECO:0000259" key="11">
    <source>
        <dbReference type="PROSITE" id="PS50234"/>
    </source>
</evidence>
<comment type="subcellular location">
    <subcellularLocation>
        <location evidence="1">Secreted</location>
        <location evidence="1">Extracellular space</location>
        <location evidence="1">Extracellular matrix</location>
    </subcellularLocation>
</comment>
<name>A0AAD9R7R0_ACRCE</name>
<dbReference type="CDD" id="cd01472">
    <property type="entry name" value="vWA_collagen"/>
    <property type="match status" value="1"/>
</dbReference>
<evidence type="ECO:0000256" key="3">
    <source>
        <dbReference type="ARBA" id="ARBA00022530"/>
    </source>
</evidence>
<dbReference type="AlphaFoldDB" id="A0AAD9R7R0"/>
<feature type="domain" description="VWFA" evidence="11">
    <location>
        <begin position="847"/>
        <end position="1024"/>
    </location>
</feature>
<keyword evidence="6" id="KW-0130">Cell adhesion</keyword>
<keyword evidence="4" id="KW-0732">Signal</keyword>
<evidence type="ECO:0000256" key="6">
    <source>
        <dbReference type="ARBA" id="ARBA00022889"/>
    </source>
</evidence>
<proteinExistence type="inferred from homology"/>
<dbReference type="InterPro" id="IPR036465">
    <property type="entry name" value="vWFA_dom_sf"/>
</dbReference>
<dbReference type="Pfam" id="PF00092">
    <property type="entry name" value="VWA"/>
    <property type="match status" value="3"/>
</dbReference>
<dbReference type="SUPFAM" id="SSF49899">
    <property type="entry name" value="Concanavalin A-like lectins/glucanases"/>
    <property type="match status" value="1"/>
</dbReference>
<reference evidence="12" key="2">
    <citation type="journal article" date="2023" name="Science">
        <title>Genomic signatures of disease resistance in endangered staghorn corals.</title>
        <authorList>
            <person name="Vollmer S.V."/>
            <person name="Selwyn J.D."/>
            <person name="Despard B.A."/>
            <person name="Roesel C.L."/>
        </authorList>
    </citation>
    <scope>NUCLEOTIDE SEQUENCE</scope>
    <source>
        <strain evidence="12">K2</strain>
    </source>
</reference>
<evidence type="ECO:0000256" key="2">
    <source>
        <dbReference type="ARBA" id="ARBA00022525"/>
    </source>
</evidence>
<evidence type="ECO:0000313" key="13">
    <source>
        <dbReference type="Proteomes" id="UP001249851"/>
    </source>
</evidence>
<comment type="similarity">
    <text evidence="9">Belongs to the fibril-associated collagens with interrupted helices (FACIT) family.</text>
</comment>
<evidence type="ECO:0000256" key="9">
    <source>
        <dbReference type="ARBA" id="ARBA00049648"/>
    </source>
</evidence>
<feature type="domain" description="VWFA" evidence="11">
    <location>
        <begin position="531"/>
        <end position="704"/>
    </location>
</feature>
<evidence type="ECO:0000256" key="8">
    <source>
        <dbReference type="ARBA" id="ARBA00023278"/>
    </source>
</evidence>
<dbReference type="PROSITE" id="PS50234">
    <property type="entry name" value="VWFA"/>
    <property type="match status" value="3"/>
</dbReference>
<dbReference type="InterPro" id="IPR002035">
    <property type="entry name" value="VWF_A"/>
</dbReference>
<comment type="caution">
    <text evidence="12">The sequence shown here is derived from an EMBL/GenBank/DDBJ whole genome shotgun (WGS) entry which is preliminary data.</text>
</comment>
<organism evidence="12 13">
    <name type="scientific">Acropora cervicornis</name>
    <name type="common">Staghorn coral</name>
    <dbReference type="NCBI Taxonomy" id="6130"/>
    <lineage>
        <taxon>Eukaryota</taxon>
        <taxon>Metazoa</taxon>
        <taxon>Cnidaria</taxon>
        <taxon>Anthozoa</taxon>
        <taxon>Hexacorallia</taxon>
        <taxon>Scleractinia</taxon>
        <taxon>Astrocoeniina</taxon>
        <taxon>Acroporidae</taxon>
        <taxon>Acropora</taxon>
    </lineage>
</organism>
<keyword evidence="13" id="KW-1185">Reference proteome</keyword>
<feature type="region of interest" description="Disordered" evidence="10">
    <location>
        <begin position="294"/>
        <end position="313"/>
    </location>
</feature>
<dbReference type="Gene3D" id="2.60.120.200">
    <property type="match status" value="1"/>
</dbReference>
<sequence length="1237" mass="132700">MATLEGKHTQLKHQDYKTRVNSLMKCAEAADENNLKLFALQNGGQCFGGSNNENTYYKYGRSSQCEGDGEGGPWSNEVYSFLDDDGQFLVKPRKENAMDKSNAASTNGSKPTCPDPCATNRPSPGFPSVCPSPCNSSTPAQTTGSNSCATPQTINSGGTQICGNPCPPSGSVCNGTTSNGNQSQASSAGCGYPCPSPPAPTPGNCTNNGTGTSSCGPSVSSGCTNIGGGLPCECVTVDSGCLQIPFQPTTSCVTTNQGNSYGGCSGYGSQIIPGSSCVIQGKLIEGCPNGTTGNVTGPSGSGNRGSNNTNSAPKCKAKADVGFIIDGSGSIENAHKGNYKKVLQFVENMVKAFEVSKGKTHIGIISYDHDAKVISGFDQHYKKEEIIEEIENMNYPGGGTNTGKALTKAKKELFDKSARAGVPNVAIVLTDGQSNDDVGPPSQELRDSGCSVFSVGMGENFNMAELKQITTDPDSQHVFQAKFEDLDSIVDPIVDTVCKGAGGEVKPPPPLPVPTTPSSKPKKTKCKAKVDLAFLLDGSDRIDYQKEGNFKKCQEFIKALVSSYNIGKDGTNVGLVLFYKTSKVVFEFEKYLDVTSLTQAIDTIPYPNKGSNIGIGLDLVKSGLFDVSARQGVRTVLIVITGGSSQDDVQGPSKKLRDMGVTIFCIGLGKEFQRDQLRDMATDPDSKYVITAEYEELNRVLPNFKKICCEGRIGIGVGTSGRIGIGIRGSAGGSSSSSSSKIGIGTGRRIGIRIRAGARGVSSSRIIRIKGSRSRSKRIRLKGRLKIRQRMRKIGGRKIILRKISKGSTKSNDNASYIEEEVTENMGKENLFFGGLLDTRVCRDKVDLAFLVDAAGNTDSRGQQNFQTSLEFVKATSSMFSLDQLQSHIGFVVFSNSSPVVLDFDTYFDQKSVENAIDDIEYTGGLTDIGTGLNLVKSDLFDSTSRQYVPRVLIAIISGKSTGDVAGPAKALRDAGVTVFCVGVGNNFDLKELDEIATDPASDHVFTADVTELGLVVKAIKGKVCDGNVRPLALFPLNARYEARDVIGGNPEGQINQVIPSLGPDDVEDGSLAFLGTPDSYIEFPNDGRLDAKYSLTILVWIYPEKEGPIVNFQRDGWGANLWLAQSRKLLAHFVQRDQQELSEPLQSYKIIPNEWNYVGATYDHTTGRAGLWVNGKFEDSKNLGKFELATNYSIRMGAREGDKRNFRGRISCLQLYNVPFTSEQIINAKDNCKVYE</sequence>
<dbReference type="Pfam" id="PF13385">
    <property type="entry name" value="Laminin_G_3"/>
    <property type="match status" value="1"/>
</dbReference>
<evidence type="ECO:0000313" key="12">
    <source>
        <dbReference type="EMBL" id="KAK2574420.1"/>
    </source>
</evidence>
<accession>A0AAD9R7R0</accession>
<feature type="compositionally biased region" description="Pro residues" evidence="10">
    <location>
        <begin position="506"/>
        <end position="515"/>
    </location>
</feature>
<gene>
    <name evidence="12" type="ORF">P5673_000585</name>
</gene>